<feature type="region of interest" description="Disordered" evidence="1">
    <location>
        <begin position="79"/>
        <end position="110"/>
    </location>
</feature>
<organism evidence="2 3">
    <name type="scientific">Stephania japonica</name>
    <dbReference type="NCBI Taxonomy" id="461633"/>
    <lineage>
        <taxon>Eukaryota</taxon>
        <taxon>Viridiplantae</taxon>
        <taxon>Streptophyta</taxon>
        <taxon>Embryophyta</taxon>
        <taxon>Tracheophyta</taxon>
        <taxon>Spermatophyta</taxon>
        <taxon>Magnoliopsida</taxon>
        <taxon>Ranunculales</taxon>
        <taxon>Menispermaceae</taxon>
        <taxon>Menispermoideae</taxon>
        <taxon>Cissampelideae</taxon>
        <taxon>Stephania</taxon>
    </lineage>
</organism>
<dbReference type="EMBL" id="JBBNAE010000001">
    <property type="protein sequence ID" value="KAK9154285.1"/>
    <property type="molecule type" value="Genomic_DNA"/>
</dbReference>
<comment type="caution">
    <text evidence="2">The sequence shown here is derived from an EMBL/GenBank/DDBJ whole genome shotgun (WGS) entry which is preliminary data.</text>
</comment>
<gene>
    <name evidence="2" type="ORF">Sjap_001765</name>
</gene>
<evidence type="ECO:0000313" key="3">
    <source>
        <dbReference type="Proteomes" id="UP001417504"/>
    </source>
</evidence>
<protein>
    <submittedName>
        <fullName evidence="2">Uncharacterized protein</fullName>
    </submittedName>
</protein>
<proteinExistence type="predicted"/>
<dbReference type="AlphaFoldDB" id="A0AAP0PTK7"/>
<accession>A0AAP0PTK7</accession>
<feature type="compositionally biased region" description="Low complexity" evidence="1">
    <location>
        <begin position="82"/>
        <end position="94"/>
    </location>
</feature>
<sequence length="165" mass="18436">MCAGHFIQLHYPTLGPNLVISSAPDRARDCLCRSLFNPIETSNNNISKFALPLKMLKRNREEEPRSSLSTIEEIERRLVRPSCSSPTQSSSIRSLDPAISRAKNGDIGPDVAAKTAKTTKKKKLEDYLDPVILSAIRAQLNQKPRKQARIRKSPTISIGLWKRSS</sequence>
<reference evidence="2 3" key="1">
    <citation type="submission" date="2024-01" db="EMBL/GenBank/DDBJ databases">
        <title>Genome assemblies of Stephania.</title>
        <authorList>
            <person name="Yang L."/>
        </authorList>
    </citation>
    <scope>NUCLEOTIDE SEQUENCE [LARGE SCALE GENOMIC DNA]</scope>
    <source>
        <strain evidence="2">QJT</strain>
        <tissue evidence="2">Leaf</tissue>
    </source>
</reference>
<name>A0AAP0PTK7_9MAGN</name>
<evidence type="ECO:0000313" key="2">
    <source>
        <dbReference type="EMBL" id="KAK9154285.1"/>
    </source>
</evidence>
<dbReference type="Proteomes" id="UP001417504">
    <property type="component" value="Unassembled WGS sequence"/>
</dbReference>
<evidence type="ECO:0000256" key="1">
    <source>
        <dbReference type="SAM" id="MobiDB-lite"/>
    </source>
</evidence>
<keyword evidence="3" id="KW-1185">Reference proteome</keyword>